<dbReference type="AlphaFoldDB" id="A0A8J5MEY0"/>
<reference evidence="2" key="1">
    <citation type="submission" date="2021-01" db="EMBL/GenBank/DDBJ databases">
        <title>Phytophthora aleatoria, a newly-described species from Pinus radiata is distinct from Phytophthora cactorum isolates based on comparative genomics.</title>
        <authorList>
            <person name="Mcdougal R."/>
            <person name="Panda P."/>
            <person name="Williams N."/>
            <person name="Studholme D.J."/>
        </authorList>
    </citation>
    <scope>NUCLEOTIDE SEQUENCE</scope>
    <source>
        <strain evidence="2">NZFS 4037</strain>
    </source>
</reference>
<dbReference type="EMBL" id="JAENGY010000870">
    <property type="protein sequence ID" value="KAG6955442.1"/>
    <property type="molecule type" value="Genomic_DNA"/>
</dbReference>
<evidence type="ECO:0000313" key="2">
    <source>
        <dbReference type="EMBL" id="KAG6955442.1"/>
    </source>
</evidence>
<dbReference type="InterPro" id="IPR001810">
    <property type="entry name" value="F-box_dom"/>
</dbReference>
<sequence>MAEQLPVEIVEVLCSYFTGFDAFNLSLTNAWWRNYLSDDSFWKNCLRGSRTNTTSKQSWKKQYIQARSMLFKAVEGDTGACPLDSLTYFTGRAVEIWIVY</sequence>
<gene>
    <name evidence="2" type="ORF">JG688_00011875</name>
</gene>
<protein>
    <recommendedName>
        <fullName evidence="1">F-box domain-containing protein</fullName>
    </recommendedName>
</protein>
<evidence type="ECO:0000313" key="3">
    <source>
        <dbReference type="Proteomes" id="UP000709295"/>
    </source>
</evidence>
<feature type="domain" description="F-box" evidence="1">
    <location>
        <begin position="1"/>
        <end position="45"/>
    </location>
</feature>
<keyword evidence="3" id="KW-1185">Reference proteome</keyword>
<organism evidence="2 3">
    <name type="scientific">Phytophthora aleatoria</name>
    <dbReference type="NCBI Taxonomy" id="2496075"/>
    <lineage>
        <taxon>Eukaryota</taxon>
        <taxon>Sar</taxon>
        <taxon>Stramenopiles</taxon>
        <taxon>Oomycota</taxon>
        <taxon>Peronosporomycetes</taxon>
        <taxon>Peronosporales</taxon>
        <taxon>Peronosporaceae</taxon>
        <taxon>Phytophthora</taxon>
    </lineage>
</organism>
<proteinExistence type="predicted"/>
<dbReference type="PROSITE" id="PS50181">
    <property type="entry name" value="FBOX"/>
    <property type="match status" value="1"/>
</dbReference>
<evidence type="ECO:0000259" key="1">
    <source>
        <dbReference type="PROSITE" id="PS50181"/>
    </source>
</evidence>
<name>A0A8J5MEY0_9STRA</name>
<dbReference type="Proteomes" id="UP000709295">
    <property type="component" value="Unassembled WGS sequence"/>
</dbReference>
<comment type="caution">
    <text evidence="2">The sequence shown here is derived from an EMBL/GenBank/DDBJ whole genome shotgun (WGS) entry which is preliminary data.</text>
</comment>
<accession>A0A8J5MEY0</accession>